<dbReference type="FunFam" id="3.30.70.270:FF:000001">
    <property type="entry name" value="Diguanylate cyclase domain protein"/>
    <property type="match status" value="1"/>
</dbReference>
<keyword evidence="4" id="KW-0597">Phosphoprotein</keyword>
<dbReference type="Gene3D" id="3.40.50.2300">
    <property type="match status" value="1"/>
</dbReference>
<organism evidence="7 8">
    <name type="scientific">Legionella nautarum</name>
    <dbReference type="NCBI Taxonomy" id="45070"/>
    <lineage>
        <taxon>Bacteria</taxon>
        <taxon>Pseudomonadati</taxon>
        <taxon>Pseudomonadota</taxon>
        <taxon>Gammaproteobacteria</taxon>
        <taxon>Legionellales</taxon>
        <taxon>Legionellaceae</taxon>
        <taxon>Legionella</taxon>
    </lineage>
</organism>
<dbReference type="SUPFAM" id="SSF47226">
    <property type="entry name" value="Histidine-containing phosphotransfer domain, HPT domain"/>
    <property type="match status" value="1"/>
</dbReference>
<dbReference type="PANTHER" id="PTHR45138">
    <property type="entry name" value="REGULATORY COMPONENTS OF SENSORY TRANSDUCTION SYSTEM"/>
    <property type="match status" value="1"/>
</dbReference>
<sequence>MDNKAQDKLNNLMLRYRRNLPAKLNSIQSQWQEILDHWDPQKLVTLHRDIHSLCGSSGTYGYLELCKLARKAEVFLKNMPFDREATEDVKNTLSAYLVQLKTTYLESPDVQSESSSLLPSSSKLVYLLEQDKSFATDLCDHLNNMGFYPTILDSTADLIVKVKEDPPVAIIINSKYLDKEAIDFLSNRQYSEHPIQVFCFLLNDELLPRLLAVRARCDAFFQLPVDISYFAQVFLSKCSAATESFRILIVDDTKALAEYYSLILTKAGMITHTLTDPMQLLKVLKLFQPDLLLMDIYMPGCTGLELAAILRKEKSYTKIPIIYLSTEDDRNKILFAISLGGDDFLSKPVSPGHLISAVRSRAKRASILNYYMVTDSLTGLLNHSSILAQLEIEIARAKQRKGPLTLIMIDIDYFKGINDSYGHPVGDRVLKQLSNLFLMYLRNQDIIGRYGGEEFLLILPGTFPKDGKVICDELRIHFNHYPFKEQNLEFNATFSAGISYLKNDDEAVLLIKEADKALYQAKHQGRNRIVLCNK</sequence>
<dbReference type="PANTHER" id="PTHR45138:SF9">
    <property type="entry name" value="DIGUANYLATE CYCLASE DGCM-RELATED"/>
    <property type="match status" value="1"/>
</dbReference>
<dbReference type="PROSITE" id="PS50110">
    <property type="entry name" value="RESPONSE_REGULATORY"/>
    <property type="match status" value="1"/>
</dbReference>
<feature type="modified residue" description="4-aspartylphosphate" evidence="4">
    <location>
        <position position="295"/>
    </location>
</feature>
<gene>
    <name evidence="7" type="ORF">Lnau_3036</name>
</gene>
<dbReference type="GO" id="GO:0000160">
    <property type="term" value="P:phosphorelay signal transduction system"/>
    <property type="evidence" value="ECO:0007669"/>
    <property type="project" value="InterPro"/>
</dbReference>
<dbReference type="GO" id="GO:0052621">
    <property type="term" value="F:diguanylate cyclase activity"/>
    <property type="evidence" value="ECO:0007669"/>
    <property type="project" value="UniProtKB-EC"/>
</dbReference>
<comment type="caution">
    <text evidence="7">The sequence shown here is derived from an EMBL/GenBank/DDBJ whole genome shotgun (WGS) entry which is preliminary data.</text>
</comment>
<dbReference type="SUPFAM" id="SSF52172">
    <property type="entry name" value="CheY-like"/>
    <property type="match status" value="1"/>
</dbReference>
<dbReference type="InterPro" id="IPR011006">
    <property type="entry name" value="CheY-like_superfamily"/>
</dbReference>
<dbReference type="InterPro" id="IPR043128">
    <property type="entry name" value="Rev_trsase/Diguanyl_cyclase"/>
</dbReference>
<dbReference type="InterPro" id="IPR029787">
    <property type="entry name" value="Nucleotide_cyclase"/>
</dbReference>
<evidence type="ECO:0000259" key="6">
    <source>
        <dbReference type="PROSITE" id="PS50887"/>
    </source>
</evidence>
<feature type="domain" description="Response regulatory" evidence="5">
    <location>
        <begin position="246"/>
        <end position="362"/>
    </location>
</feature>
<reference evidence="7 8" key="1">
    <citation type="submission" date="2015-11" db="EMBL/GenBank/DDBJ databases">
        <title>Genomic analysis of 38 Legionella species identifies large and diverse effector repertoires.</title>
        <authorList>
            <person name="Burstein D."/>
            <person name="Amaro F."/>
            <person name="Zusman T."/>
            <person name="Lifshitz Z."/>
            <person name="Cohen O."/>
            <person name="Gilbert J.A."/>
            <person name="Pupko T."/>
            <person name="Shuman H.A."/>
            <person name="Segal G."/>
        </authorList>
    </citation>
    <scope>NUCLEOTIDE SEQUENCE [LARGE SCALE GENOMIC DNA]</scope>
    <source>
        <strain evidence="7 8">ATCC 49506</strain>
    </source>
</reference>
<evidence type="ECO:0000256" key="2">
    <source>
        <dbReference type="ARBA" id="ARBA00012528"/>
    </source>
</evidence>
<accession>A0A0W0WM41</accession>
<dbReference type="InterPro" id="IPR000160">
    <property type="entry name" value="GGDEF_dom"/>
</dbReference>
<dbReference type="SMART" id="SM00267">
    <property type="entry name" value="GGDEF"/>
    <property type="match status" value="1"/>
</dbReference>
<feature type="domain" description="GGDEF" evidence="6">
    <location>
        <begin position="402"/>
        <end position="534"/>
    </location>
</feature>
<protein>
    <recommendedName>
        <fullName evidence="2">diguanylate cyclase</fullName>
        <ecNumber evidence="2">2.7.7.65</ecNumber>
    </recommendedName>
</protein>
<dbReference type="CDD" id="cd01949">
    <property type="entry name" value="GGDEF"/>
    <property type="match status" value="1"/>
</dbReference>
<dbReference type="InterPro" id="IPR050469">
    <property type="entry name" value="Diguanylate_Cyclase"/>
</dbReference>
<dbReference type="SUPFAM" id="SSF55073">
    <property type="entry name" value="Nucleotide cyclase"/>
    <property type="match status" value="1"/>
</dbReference>
<dbReference type="OrthoDB" id="9812260at2"/>
<dbReference type="EMBL" id="LNYO01000024">
    <property type="protein sequence ID" value="KTD33388.1"/>
    <property type="molecule type" value="Genomic_DNA"/>
</dbReference>
<dbReference type="STRING" id="45070.Lnau_3036"/>
<evidence type="ECO:0000259" key="5">
    <source>
        <dbReference type="PROSITE" id="PS50110"/>
    </source>
</evidence>
<evidence type="ECO:0000256" key="1">
    <source>
        <dbReference type="ARBA" id="ARBA00001946"/>
    </source>
</evidence>
<dbReference type="Pfam" id="PF00990">
    <property type="entry name" value="GGDEF"/>
    <property type="match status" value="1"/>
</dbReference>
<comment type="cofactor">
    <cofactor evidence="1">
        <name>Mg(2+)</name>
        <dbReference type="ChEBI" id="CHEBI:18420"/>
    </cofactor>
</comment>
<dbReference type="NCBIfam" id="TIGR00254">
    <property type="entry name" value="GGDEF"/>
    <property type="match status" value="1"/>
</dbReference>
<dbReference type="EC" id="2.7.7.65" evidence="2"/>
<dbReference type="AlphaFoldDB" id="A0A0W0WM41"/>
<dbReference type="SMART" id="SM00448">
    <property type="entry name" value="REC"/>
    <property type="match status" value="1"/>
</dbReference>
<dbReference type="RefSeq" id="WP_058505978.1">
    <property type="nucleotide sequence ID" value="NZ_CAAAIF010000008.1"/>
</dbReference>
<keyword evidence="8" id="KW-1185">Reference proteome</keyword>
<evidence type="ECO:0000313" key="7">
    <source>
        <dbReference type="EMBL" id="KTD33388.1"/>
    </source>
</evidence>
<comment type="catalytic activity">
    <reaction evidence="3">
        <text>2 GTP = 3',3'-c-di-GMP + 2 diphosphate</text>
        <dbReference type="Rhea" id="RHEA:24898"/>
        <dbReference type="ChEBI" id="CHEBI:33019"/>
        <dbReference type="ChEBI" id="CHEBI:37565"/>
        <dbReference type="ChEBI" id="CHEBI:58805"/>
        <dbReference type="EC" id="2.7.7.65"/>
    </reaction>
</comment>
<dbReference type="GO" id="GO:1902201">
    <property type="term" value="P:negative regulation of bacterial-type flagellum-dependent cell motility"/>
    <property type="evidence" value="ECO:0007669"/>
    <property type="project" value="TreeGrafter"/>
</dbReference>
<evidence type="ECO:0000256" key="3">
    <source>
        <dbReference type="ARBA" id="ARBA00034247"/>
    </source>
</evidence>
<proteinExistence type="predicted"/>
<dbReference type="Proteomes" id="UP000054725">
    <property type="component" value="Unassembled WGS sequence"/>
</dbReference>
<evidence type="ECO:0000313" key="8">
    <source>
        <dbReference type="Proteomes" id="UP000054725"/>
    </source>
</evidence>
<name>A0A0W0WM41_9GAMM</name>
<dbReference type="PROSITE" id="PS50887">
    <property type="entry name" value="GGDEF"/>
    <property type="match status" value="1"/>
</dbReference>
<dbReference type="InterPro" id="IPR001789">
    <property type="entry name" value="Sig_transdc_resp-reg_receiver"/>
</dbReference>
<dbReference type="Gene3D" id="1.20.120.160">
    <property type="entry name" value="HPT domain"/>
    <property type="match status" value="1"/>
</dbReference>
<dbReference type="GO" id="GO:0005886">
    <property type="term" value="C:plasma membrane"/>
    <property type="evidence" value="ECO:0007669"/>
    <property type="project" value="TreeGrafter"/>
</dbReference>
<dbReference type="InterPro" id="IPR036641">
    <property type="entry name" value="HPT_dom_sf"/>
</dbReference>
<evidence type="ECO:0000256" key="4">
    <source>
        <dbReference type="PROSITE-ProRule" id="PRU00169"/>
    </source>
</evidence>
<dbReference type="Pfam" id="PF00072">
    <property type="entry name" value="Response_reg"/>
    <property type="match status" value="1"/>
</dbReference>
<dbReference type="PATRIC" id="fig|45070.6.peg.3199"/>
<dbReference type="GO" id="GO:0043709">
    <property type="term" value="P:cell adhesion involved in single-species biofilm formation"/>
    <property type="evidence" value="ECO:0007669"/>
    <property type="project" value="TreeGrafter"/>
</dbReference>
<dbReference type="CDD" id="cd00156">
    <property type="entry name" value="REC"/>
    <property type="match status" value="1"/>
</dbReference>
<dbReference type="Gene3D" id="3.30.70.270">
    <property type="match status" value="1"/>
</dbReference>